<dbReference type="Pfam" id="PF14525">
    <property type="entry name" value="AraC_binding_2"/>
    <property type="match status" value="1"/>
</dbReference>
<dbReference type="InterPro" id="IPR009057">
    <property type="entry name" value="Homeodomain-like_sf"/>
</dbReference>
<dbReference type="GO" id="GO:0043565">
    <property type="term" value="F:sequence-specific DNA binding"/>
    <property type="evidence" value="ECO:0007669"/>
    <property type="project" value="InterPro"/>
</dbReference>
<dbReference type="SMART" id="SM00342">
    <property type="entry name" value="HTH_ARAC"/>
    <property type="match status" value="1"/>
</dbReference>
<sequence length="310" mass="33930">MGVAVEIADGPDFPVLAQKLFGNVRLHFPQAPAHARRLTSAVLGEARVSELEAGSHAVFGERVVRASHDPDSLKLLIQAEGSSLITQGGRTVDFGDGMPVLYDPTQAYTLINRTHVRLMMLQVPRHAFSRVALASLLTPRLPHGALGGLWHVLLSTMQSSLREAGRLDEASRVNLGRTLVEMVRPIVEAETPGQVRAKSLDVLLTRTKVFIETHLEQPDLSVEKIAARMGCTPRYIFRAFETQGVTPSQFIWEARLKRARADLGSAGCAARSISAIAFSLGFSSSAHFSRAFRQRFEISPRDFRRSAGVG</sequence>
<dbReference type="PRINTS" id="PR00032">
    <property type="entry name" value="HTHARAC"/>
</dbReference>
<name>A0A936YML5_9HYPH</name>
<keyword evidence="1" id="KW-0805">Transcription regulation</keyword>
<dbReference type="AlphaFoldDB" id="A0A936YML5"/>
<protein>
    <submittedName>
        <fullName evidence="5">Helix-turn-helix domain-containing protein</fullName>
    </submittedName>
</protein>
<dbReference type="PANTHER" id="PTHR46796">
    <property type="entry name" value="HTH-TYPE TRANSCRIPTIONAL ACTIVATOR RHAS-RELATED"/>
    <property type="match status" value="1"/>
</dbReference>
<evidence type="ECO:0000256" key="1">
    <source>
        <dbReference type="ARBA" id="ARBA00023015"/>
    </source>
</evidence>
<dbReference type="PANTHER" id="PTHR46796:SF6">
    <property type="entry name" value="ARAC SUBFAMILY"/>
    <property type="match status" value="1"/>
</dbReference>
<evidence type="ECO:0000256" key="2">
    <source>
        <dbReference type="ARBA" id="ARBA00023125"/>
    </source>
</evidence>
<dbReference type="InterPro" id="IPR050204">
    <property type="entry name" value="AraC_XylS_family_regulators"/>
</dbReference>
<feature type="domain" description="HTH araC/xylS-type" evidence="4">
    <location>
        <begin position="205"/>
        <end position="306"/>
    </location>
</feature>
<comment type="caution">
    <text evidence="5">The sequence shown here is derived from an EMBL/GenBank/DDBJ whole genome shotgun (WGS) entry which is preliminary data.</text>
</comment>
<keyword evidence="2" id="KW-0238">DNA-binding</keyword>
<dbReference type="SUPFAM" id="SSF46689">
    <property type="entry name" value="Homeodomain-like"/>
    <property type="match status" value="1"/>
</dbReference>
<dbReference type="InterPro" id="IPR020449">
    <property type="entry name" value="Tscrpt_reg_AraC-type_HTH"/>
</dbReference>
<evidence type="ECO:0000259" key="4">
    <source>
        <dbReference type="PROSITE" id="PS01124"/>
    </source>
</evidence>
<accession>A0A936YML5</accession>
<gene>
    <name evidence="5" type="ORF">JJB09_14405</name>
</gene>
<dbReference type="PROSITE" id="PS00041">
    <property type="entry name" value="HTH_ARAC_FAMILY_1"/>
    <property type="match status" value="1"/>
</dbReference>
<evidence type="ECO:0000313" key="6">
    <source>
        <dbReference type="Proteomes" id="UP000633219"/>
    </source>
</evidence>
<dbReference type="InterPro" id="IPR018062">
    <property type="entry name" value="HTH_AraC-typ_CS"/>
</dbReference>
<evidence type="ECO:0000313" key="5">
    <source>
        <dbReference type="EMBL" id="MBL0373225.1"/>
    </source>
</evidence>
<dbReference type="GO" id="GO:0003700">
    <property type="term" value="F:DNA-binding transcription factor activity"/>
    <property type="evidence" value="ECO:0007669"/>
    <property type="project" value="InterPro"/>
</dbReference>
<dbReference type="Pfam" id="PF12833">
    <property type="entry name" value="HTH_18"/>
    <property type="match status" value="1"/>
</dbReference>
<dbReference type="InterPro" id="IPR035418">
    <property type="entry name" value="AraC-bd_2"/>
</dbReference>
<keyword evidence="6" id="KW-1185">Reference proteome</keyword>
<dbReference type="EMBL" id="JAEQNC010000007">
    <property type="protein sequence ID" value="MBL0373225.1"/>
    <property type="molecule type" value="Genomic_DNA"/>
</dbReference>
<organism evidence="5 6">
    <name type="scientific">Rhizobium setariae</name>
    <dbReference type="NCBI Taxonomy" id="2801340"/>
    <lineage>
        <taxon>Bacteria</taxon>
        <taxon>Pseudomonadati</taxon>
        <taxon>Pseudomonadota</taxon>
        <taxon>Alphaproteobacteria</taxon>
        <taxon>Hyphomicrobiales</taxon>
        <taxon>Rhizobiaceae</taxon>
        <taxon>Rhizobium/Agrobacterium group</taxon>
        <taxon>Rhizobium</taxon>
    </lineage>
</organism>
<reference evidence="5" key="1">
    <citation type="submission" date="2021-01" db="EMBL/GenBank/DDBJ databases">
        <title>Rhizobium sp. strain KVB221 16S ribosomal RNA gene Genome sequencing and assembly.</title>
        <authorList>
            <person name="Kang M."/>
        </authorList>
    </citation>
    <scope>NUCLEOTIDE SEQUENCE</scope>
    <source>
        <strain evidence="5">KVB221</strain>
    </source>
</reference>
<proteinExistence type="predicted"/>
<keyword evidence="3" id="KW-0804">Transcription</keyword>
<dbReference type="PROSITE" id="PS01124">
    <property type="entry name" value="HTH_ARAC_FAMILY_2"/>
    <property type="match status" value="1"/>
</dbReference>
<evidence type="ECO:0000256" key="3">
    <source>
        <dbReference type="ARBA" id="ARBA00023163"/>
    </source>
</evidence>
<dbReference type="Gene3D" id="1.10.10.60">
    <property type="entry name" value="Homeodomain-like"/>
    <property type="match status" value="1"/>
</dbReference>
<dbReference type="InterPro" id="IPR018060">
    <property type="entry name" value="HTH_AraC"/>
</dbReference>
<dbReference type="Proteomes" id="UP000633219">
    <property type="component" value="Unassembled WGS sequence"/>
</dbReference>